<evidence type="ECO:0000313" key="3">
    <source>
        <dbReference type="Proteomes" id="UP000750711"/>
    </source>
</evidence>
<organism evidence="2 3">
    <name type="scientific">Trichoglossum hirsutum</name>
    <dbReference type="NCBI Taxonomy" id="265104"/>
    <lineage>
        <taxon>Eukaryota</taxon>
        <taxon>Fungi</taxon>
        <taxon>Dikarya</taxon>
        <taxon>Ascomycota</taxon>
        <taxon>Pezizomycotina</taxon>
        <taxon>Geoglossomycetes</taxon>
        <taxon>Geoglossales</taxon>
        <taxon>Geoglossaceae</taxon>
        <taxon>Trichoglossum</taxon>
    </lineage>
</organism>
<feature type="compositionally biased region" description="Basic residues" evidence="1">
    <location>
        <begin position="159"/>
        <end position="168"/>
    </location>
</feature>
<accession>A0A9P8RR44</accession>
<keyword evidence="3" id="KW-1185">Reference proteome</keyword>
<sequence length="1035" mass="111459">MRDLDRYKQTLANCEFLSGGSNAYIITRWCDGKYEALVVDQRWSPINVLFRSTRYASTEDAISDLHRKTAESIEQRYDIVDGRMLARPKEETLADPNDDGDWHHVQPTPVESEDTRGFTSKEPNAEDGQREMIADAFLASGAADGSRDEDAVVGGKELKKPKKGKKKMGRENTMVEAPEPDSEKGGKAEVSSGWGIWGSWASGKEEKKEWAQGISEPVEEIQDPIAVPKPEPIPTEEKSVKEVAVEILTPTEEPGPVPIPADENSVGEAVVGDSAPVVGPEPESVAVKEEFWSTWGRTSSKTVKKKVKKGISEETTAPVEKEQEAVAEPDPVLKSDPVPAEESIWSTWGAPSKKDKKNKKRVVVEKSPAPAEEKEEAVAGPNPVFGSEPIPAEESIWNTWGASSKKDKKNKKGVVVGEASVLVGETREAVVVSDATFEPVPVLAEAPREDTWAIPSKKGKKNKKRIVEELPPPTEEDKGAVADPKPDFGPEPPPPAEEEQGAVAGSKPIFGPEPVPAEVSCEGTWAFPSKKDKKSKRRTVEESPPPAEGEQEAVAGRKPVFGPEPVPVEESIWNTWAVSSKKDKKSKKGGCEDVVETLDFAPVGEPIATKNDGWGEWGTLRSEKDNEKGTEEGIVETLTSATVDEPKIAEDASWSEWGTLPSKKGKNKGKGKNIVEALDSAPVDEPTVAEDDGWGPLPTKKKKNKGKGKDVVETPASALVKEPTVAESDDWSGWGTLLSKKEKQREEGKDIVEAPDSTLVDEPTIAEDDGWGPLPTKRKKKKGKGVNIVETLDFAPMGEPTVVRNTSWSCGEGTPCLEKKGGKIAEEGSEENGKNLETKGNEDDVWSFWGASKKTRKKSVSIQVDEVPAATTFEEVVLLPCEEPAIEPAAAESQPQVGAGDVSTNGPSLQTEQTTLRPASTLLAATSPAPPQESREKVLALLKISGDPSGYSGSVLVTLETPVSQASIVRHAAAHVPASLHRTDGRGKVRSIVLDGCETELCVDDSGLGRALSMVLRKGDIPTLLVELGLADGRD</sequence>
<evidence type="ECO:0000256" key="1">
    <source>
        <dbReference type="SAM" id="MobiDB-lite"/>
    </source>
</evidence>
<feature type="region of interest" description="Disordered" evidence="1">
    <location>
        <begin position="302"/>
        <end position="391"/>
    </location>
</feature>
<name>A0A9P8RR44_9PEZI</name>
<gene>
    <name evidence="2" type="ORF">GP486_003055</name>
</gene>
<feature type="region of interest" description="Disordered" evidence="1">
    <location>
        <begin position="891"/>
        <end position="912"/>
    </location>
</feature>
<comment type="caution">
    <text evidence="2">The sequence shown here is derived from an EMBL/GenBank/DDBJ whole genome shotgun (WGS) entry which is preliminary data.</text>
</comment>
<feature type="compositionally biased region" description="Polar residues" evidence="1">
    <location>
        <begin position="902"/>
        <end position="912"/>
    </location>
</feature>
<evidence type="ECO:0000313" key="2">
    <source>
        <dbReference type="EMBL" id="KAH0562250.1"/>
    </source>
</evidence>
<proteinExistence type="predicted"/>
<dbReference type="EMBL" id="JAGHQM010000382">
    <property type="protein sequence ID" value="KAH0562250.1"/>
    <property type="molecule type" value="Genomic_DNA"/>
</dbReference>
<feature type="compositionally biased region" description="Basic and acidic residues" evidence="1">
    <location>
        <begin position="123"/>
        <end position="133"/>
    </location>
</feature>
<feature type="region of interest" description="Disordered" evidence="1">
    <location>
        <begin position="447"/>
        <end position="566"/>
    </location>
</feature>
<protein>
    <submittedName>
        <fullName evidence="2">Uncharacterized protein</fullName>
    </submittedName>
</protein>
<feature type="compositionally biased region" description="Basic and acidic residues" evidence="1">
    <location>
        <begin position="475"/>
        <end position="488"/>
    </location>
</feature>
<feature type="compositionally biased region" description="Basic and acidic residues" evidence="1">
    <location>
        <begin position="621"/>
        <end position="631"/>
    </location>
</feature>
<reference evidence="2" key="1">
    <citation type="submission" date="2021-03" db="EMBL/GenBank/DDBJ databases">
        <title>Comparative genomics and phylogenomic investigation of the class Geoglossomycetes provide insights into ecological specialization and systematics.</title>
        <authorList>
            <person name="Melie T."/>
            <person name="Pirro S."/>
            <person name="Miller A.N."/>
            <person name="Quandt A."/>
        </authorList>
    </citation>
    <scope>NUCLEOTIDE SEQUENCE</scope>
    <source>
        <strain evidence="2">CAQ_001_2017</strain>
    </source>
</reference>
<feature type="compositionally biased region" description="Basic and acidic residues" evidence="1">
    <location>
        <begin position="739"/>
        <end position="752"/>
    </location>
</feature>
<dbReference type="Proteomes" id="UP000750711">
    <property type="component" value="Unassembled WGS sequence"/>
</dbReference>
<dbReference type="AlphaFoldDB" id="A0A9P8RR44"/>
<feature type="region of interest" description="Disordered" evidence="1">
    <location>
        <begin position="605"/>
        <end position="783"/>
    </location>
</feature>
<feature type="region of interest" description="Disordered" evidence="1">
    <location>
        <begin position="91"/>
        <end position="194"/>
    </location>
</feature>